<name>A0A2I0UE63_LIMLA</name>
<dbReference type="PANTHER" id="PTHR33395">
    <property type="entry name" value="TRANSCRIPTASE, PUTATIVE-RELATED-RELATED"/>
    <property type="match status" value="1"/>
</dbReference>
<evidence type="ECO:0000313" key="3">
    <source>
        <dbReference type="Proteomes" id="UP000233556"/>
    </source>
</evidence>
<keyword evidence="3" id="KW-1185">Reference proteome</keyword>
<feature type="region of interest" description="Disordered" evidence="1">
    <location>
        <begin position="26"/>
        <end position="46"/>
    </location>
</feature>
<proteinExistence type="predicted"/>
<dbReference type="GO" id="GO:0061343">
    <property type="term" value="P:cell adhesion involved in heart morphogenesis"/>
    <property type="evidence" value="ECO:0007669"/>
    <property type="project" value="TreeGrafter"/>
</dbReference>
<dbReference type="PANTHER" id="PTHR33395:SF22">
    <property type="entry name" value="REVERSE TRANSCRIPTASE DOMAIN-CONTAINING PROTEIN"/>
    <property type="match status" value="1"/>
</dbReference>
<sequence>MAEVPNDFIALVFTGKFSSYTAQVTEDKGKDGENEEPPTVGKNQVRGHLKNLNVYRSMGPHEMHPWVLRQLADEAGKPLSLLFEKSWLSGKGPADWKRGNITPIFKKGKKEDSGNYRLVSFISVPGKIMEQILL</sequence>
<accession>A0A2I0UE63</accession>
<dbReference type="GO" id="GO:0007508">
    <property type="term" value="P:larval heart development"/>
    <property type="evidence" value="ECO:0007669"/>
    <property type="project" value="TreeGrafter"/>
</dbReference>
<gene>
    <name evidence="2" type="ORF">llap_5373</name>
</gene>
<dbReference type="EMBL" id="KZ505834">
    <property type="protein sequence ID" value="PKU44321.1"/>
    <property type="molecule type" value="Genomic_DNA"/>
</dbReference>
<dbReference type="OrthoDB" id="416454at2759"/>
<dbReference type="AlphaFoldDB" id="A0A2I0UE63"/>
<organism evidence="2 3">
    <name type="scientific">Limosa lapponica baueri</name>
    <dbReference type="NCBI Taxonomy" id="1758121"/>
    <lineage>
        <taxon>Eukaryota</taxon>
        <taxon>Metazoa</taxon>
        <taxon>Chordata</taxon>
        <taxon>Craniata</taxon>
        <taxon>Vertebrata</taxon>
        <taxon>Euteleostomi</taxon>
        <taxon>Archelosauria</taxon>
        <taxon>Archosauria</taxon>
        <taxon>Dinosauria</taxon>
        <taxon>Saurischia</taxon>
        <taxon>Theropoda</taxon>
        <taxon>Coelurosauria</taxon>
        <taxon>Aves</taxon>
        <taxon>Neognathae</taxon>
        <taxon>Neoaves</taxon>
        <taxon>Charadriiformes</taxon>
        <taxon>Scolopacidae</taxon>
        <taxon>Limosa</taxon>
    </lineage>
</organism>
<dbReference type="Proteomes" id="UP000233556">
    <property type="component" value="Unassembled WGS sequence"/>
</dbReference>
<dbReference type="GO" id="GO:0031012">
    <property type="term" value="C:extracellular matrix"/>
    <property type="evidence" value="ECO:0007669"/>
    <property type="project" value="TreeGrafter"/>
</dbReference>
<evidence type="ECO:0000313" key="2">
    <source>
        <dbReference type="EMBL" id="PKU44321.1"/>
    </source>
</evidence>
<reference evidence="3" key="2">
    <citation type="submission" date="2017-12" db="EMBL/GenBank/DDBJ databases">
        <title>Genome sequence of the Bar-tailed Godwit (Limosa lapponica baueri).</title>
        <authorList>
            <person name="Lima N.C.B."/>
            <person name="Parody-Merino A.M."/>
            <person name="Battley P.F."/>
            <person name="Fidler A.E."/>
            <person name="Prosdocimi F."/>
        </authorList>
    </citation>
    <scope>NUCLEOTIDE SEQUENCE [LARGE SCALE GENOMIC DNA]</scope>
</reference>
<evidence type="ECO:0008006" key="4">
    <source>
        <dbReference type="Google" id="ProtNLM"/>
    </source>
</evidence>
<protein>
    <recommendedName>
        <fullName evidence="4">Rna-directed dna polymerase from mobile element jockey-like</fullName>
    </recommendedName>
</protein>
<evidence type="ECO:0000256" key="1">
    <source>
        <dbReference type="SAM" id="MobiDB-lite"/>
    </source>
</evidence>
<reference evidence="3" key="1">
    <citation type="submission" date="2017-11" db="EMBL/GenBank/DDBJ databases">
        <authorList>
            <person name="Lima N.C."/>
            <person name="Parody-Merino A.M."/>
            <person name="Battley P.F."/>
            <person name="Fidler A.E."/>
            <person name="Prosdocimi F."/>
        </authorList>
    </citation>
    <scope>NUCLEOTIDE SEQUENCE [LARGE SCALE GENOMIC DNA]</scope>
</reference>